<dbReference type="AlphaFoldDB" id="A0A0G0T949"/>
<dbReference type="InterPro" id="IPR002136">
    <property type="entry name" value="Ribosomal_uL4"/>
</dbReference>
<dbReference type="Gene3D" id="3.40.1370.10">
    <property type="match status" value="1"/>
</dbReference>
<proteinExistence type="inferred from homology"/>
<evidence type="ECO:0000256" key="2">
    <source>
        <dbReference type="ARBA" id="ARBA00022980"/>
    </source>
</evidence>
<dbReference type="PANTHER" id="PTHR10746:SF6">
    <property type="entry name" value="LARGE RIBOSOMAL SUBUNIT PROTEIN UL4M"/>
    <property type="match status" value="1"/>
</dbReference>
<sequence length="204" mass="22858">MIKAPIYTIKGTKTGEFTLPKDIFEAKVNLNLLAQAIHVYEDRDHVGLRNTKTRSEVNRVTKKVYKQKGTGGARHGSRRANLYVGGGVVFGPRPLHRILTISKALKIKAKNYAFSLKASEKEVVVISGISKLAKTKEAGEFMKKIGGARFTFILSEPSRPAIKFLRNLKVVRSVFYKDINVFDVFYGGVLVLDAEIFEKKEVKK</sequence>
<dbReference type="SUPFAM" id="SSF52166">
    <property type="entry name" value="Ribosomal protein L4"/>
    <property type="match status" value="1"/>
</dbReference>
<dbReference type="GO" id="GO:1990904">
    <property type="term" value="C:ribonucleoprotein complex"/>
    <property type="evidence" value="ECO:0007669"/>
    <property type="project" value="UniProtKB-KW"/>
</dbReference>
<dbReference type="GO" id="GO:0003735">
    <property type="term" value="F:structural constituent of ribosome"/>
    <property type="evidence" value="ECO:0007669"/>
    <property type="project" value="InterPro"/>
</dbReference>
<dbReference type="GO" id="GO:0006412">
    <property type="term" value="P:translation"/>
    <property type="evidence" value="ECO:0007669"/>
    <property type="project" value="InterPro"/>
</dbReference>
<dbReference type="PATRIC" id="fig|1618563.3.peg.74"/>
<dbReference type="InterPro" id="IPR013005">
    <property type="entry name" value="Ribosomal_uL4-like"/>
</dbReference>
<reference evidence="6 7" key="1">
    <citation type="journal article" date="2015" name="Nature">
        <title>rRNA introns, odd ribosomes, and small enigmatic genomes across a large radiation of phyla.</title>
        <authorList>
            <person name="Brown C.T."/>
            <person name="Hug L.A."/>
            <person name="Thomas B.C."/>
            <person name="Sharon I."/>
            <person name="Castelle C.J."/>
            <person name="Singh A."/>
            <person name="Wilkins M.J."/>
            <person name="Williams K.H."/>
            <person name="Banfield J.F."/>
        </authorList>
    </citation>
    <scope>NUCLEOTIDE SEQUENCE [LARGE SCALE GENOMIC DNA]</scope>
</reference>
<evidence type="ECO:0000313" key="7">
    <source>
        <dbReference type="Proteomes" id="UP000034562"/>
    </source>
</evidence>
<dbReference type="GO" id="GO:0005840">
    <property type="term" value="C:ribosome"/>
    <property type="evidence" value="ECO:0007669"/>
    <property type="project" value="UniProtKB-KW"/>
</dbReference>
<organism evidence="6 7">
    <name type="scientific">Candidatus Woesebacteria bacterium GW2011_GWA2_40_7b</name>
    <dbReference type="NCBI Taxonomy" id="1618563"/>
    <lineage>
        <taxon>Bacteria</taxon>
        <taxon>Candidatus Woeseibacteriota</taxon>
    </lineage>
</organism>
<keyword evidence="2 6" id="KW-0689">Ribosomal protein</keyword>
<evidence type="ECO:0000256" key="1">
    <source>
        <dbReference type="ARBA" id="ARBA00010528"/>
    </source>
</evidence>
<accession>A0A0G0T949</accession>
<evidence type="ECO:0000256" key="4">
    <source>
        <dbReference type="ARBA" id="ARBA00035244"/>
    </source>
</evidence>
<keyword evidence="3" id="KW-0687">Ribonucleoprotein</keyword>
<evidence type="ECO:0000256" key="5">
    <source>
        <dbReference type="ARBA" id="ARBA00035462"/>
    </source>
</evidence>
<dbReference type="InterPro" id="IPR023574">
    <property type="entry name" value="Ribosomal_uL4_dom_sf"/>
</dbReference>
<dbReference type="NCBIfam" id="TIGR03953">
    <property type="entry name" value="rplD_bact"/>
    <property type="match status" value="1"/>
</dbReference>
<name>A0A0G0T949_9BACT</name>
<evidence type="ECO:0000313" key="6">
    <source>
        <dbReference type="EMBL" id="KKR71311.1"/>
    </source>
</evidence>
<gene>
    <name evidence="6" type="ORF">UU12_C0003G0009</name>
</gene>
<dbReference type="PANTHER" id="PTHR10746">
    <property type="entry name" value="50S RIBOSOMAL PROTEIN L4"/>
    <property type="match status" value="1"/>
</dbReference>
<evidence type="ECO:0000256" key="3">
    <source>
        <dbReference type="ARBA" id="ARBA00023274"/>
    </source>
</evidence>
<comment type="similarity">
    <text evidence="1">Belongs to the universal ribosomal protein uL4 family.</text>
</comment>
<dbReference type="Pfam" id="PF00573">
    <property type="entry name" value="Ribosomal_L4"/>
    <property type="match status" value="1"/>
</dbReference>
<dbReference type="STRING" id="1618563.UU12_C0003G0009"/>
<dbReference type="Proteomes" id="UP000034562">
    <property type="component" value="Unassembled WGS sequence"/>
</dbReference>
<dbReference type="EMBL" id="LBZK01000003">
    <property type="protein sequence ID" value="KKR71311.1"/>
    <property type="molecule type" value="Genomic_DNA"/>
</dbReference>
<comment type="caution">
    <text evidence="6">The sequence shown here is derived from an EMBL/GenBank/DDBJ whole genome shotgun (WGS) entry which is preliminary data.</text>
</comment>
<protein>
    <recommendedName>
        <fullName evidence="4">Large ribosomal subunit protein uL4</fullName>
    </recommendedName>
    <alternativeName>
        <fullName evidence="5">50S ribosomal protein L4</fullName>
    </alternativeName>
</protein>